<feature type="region of interest" description="Disordered" evidence="1">
    <location>
        <begin position="80"/>
        <end position="99"/>
    </location>
</feature>
<dbReference type="OrthoDB" id="965672at2"/>
<dbReference type="EMBL" id="SMFL01000020">
    <property type="protein sequence ID" value="TDE09368.1"/>
    <property type="molecule type" value="Genomic_DNA"/>
</dbReference>
<feature type="region of interest" description="Disordered" evidence="1">
    <location>
        <begin position="109"/>
        <end position="128"/>
    </location>
</feature>
<proteinExistence type="predicted"/>
<dbReference type="AlphaFoldDB" id="A0A4V2Z2V0"/>
<name>A0A4V2Z2V0_9BACT</name>
<feature type="compositionally biased region" description="Basic and acidic residues" evidence="1">
    <location>
        <begin position="109"/>
        <end position="122"/>
    </location>
</feature>
<protein>
    <submittedName>
        <fullName evidence="2">Uncharacterized protein</fullName>
    </submittedName>
</protein>
<keyword evidence="3" id="KW-1185">Reference proteome</keyword>
<organism evidence="2 3">
    <name type="scientific">Dyadobacter psychrotolerans</name>
    <dbReference type="NCBI Taxonomy" id="2541721"/>
    <lineage>
        <taxon>Bacteria</taxon>
        <taxon>Pseudomonadati</taxon>
        <taxon>Bacteroidota</taxon>
        <taxon>Cytophagia</taxon>
        <taxon>Cytophagales</taxon>
        <taxon>Spirosomataceae</taxon>
        <taxon>Dyadobacter</taxon>
    </lineage>
</organism>
<gene>
    <name evidence="2" type="ORF">E0F88_30570</name>
</gene>
<evidence type="ECO:0000256" key="1">
    <source>
        <dbReference type="SAM" id="MobiDB-lite"/>
    </source>
</evidence>
<comment type="caution">
    <text evidence="2">The sequence shown here is derived from an EMBL/GenBank/DDBJ whole genome shotgun (WGS) entry which is preliminary data.</text>
</comment>
<dbReference type="RefSeq" id="WP_131962138.1">
    <property type="nucleotide sequence ID" value="NZ_SMFL01000020.1"/>
</dbReference>
<reference evidence="2 3" key="1">
    <citation type="submission" date="2019-03" db="EMBL/GenBank/DDBJ databases">
        <title>Dyadobacter AR-3-6 sp. nov., isolated from arctic soil.</title>
        <authorList>
            <person name="Chaudhary D.K."/>
        </authorList>
    </citation>
    <scope>NUCLEOTIDE SEQUENCE [LARGE SCALE GENOMIC DNA]</scope>
    <source>
        <strain evidence="2 3">AR-3-6</strain>
    </source>
</reference>
<accession>A0A4V2Z2V0</accession>
<evidence type="ECO:0000313" key="3">
    <source>
        <dbReference type="Proteomes" id="UP000294850"/>
    </source>
</evidence>
<dbReference type="Proteomes" id="UP000294850">
    <property type="component" value="Unassembled WGS sequence"/>
</dbReference>
<sequence>MSFCCPMDKKYVLQAFEMKLKGRFDLLARYYGDYLFDIPAQIMIRQVKDELGIDITEDAIYNLKRRRKTRQAAQLAPLVVAPGPPVTQPSDPAAFPPALPEHDLGTIVEKATKEPKGKKDPGMDFTDF</sequence>
<evidence type="ECO:0000313" key="2">
    <source>
        <dbReference type="EMBL" id="TDE09368.1"/>
    </source>
</evidence>